<evidence type="ECO:0000313" key="2">
    <source>
        <dbReference type="EMBL" id="PYE53268.1"/>
    </source>
</evidence>
<reference evidence="2 3" key="1">
    <citation type="submission" date="2018-06" db="EMBL/GenBank/DDBJ databases">
        <title>Genomic Encyclopedia of Type Strains, Phase IV (KMG-IV): sequencing the most valuable type-strain genomes for metagenomic binning, comparative biology and taxonomic classification.</title>
        <authorList>
            <person name="Goeker M."/>
        </authorList>
    </citation>
    <scope>NUCLEOTIDE SEQUENCE [LARGE SCALE GENOMIC DNA]</scope>
    <source>
        <strain evidence="2 3">DSM 18048</strain>
    </source>
</reference>
<evidence type="ECO:0000313" key="3">
    <source>
        <dbReference type="Proteomes" id="UP000248326"/>
    </source>
</evidence>
<dbReference type="Gene3D" id="3.40.190.10">
    <property type="entry name" value="Periplasmic binding protein-like II"/>
    <property type="match status" value="2"/>
</dbReference>
<dbReference type="Proteomes" id="UP000248326">
    <property type="component" value="Unassembled WGS sequence"/>
</dbReference>
<dbReference type="RefSeq" id="WP_170131028.1">
    <property type="nucleotide sequence ID" value="NZ_QJSX01000009.1"/>
</dbReference>
<dbReference type="AlphaFoldDB" id="A0A318SGZ0"/>
<comment type="caution">
    <text evidence="2">The sequence shown here is derived from an EMBL/GenBank/DDBJ whole genome shotgun (WGS) entry which is preliminary data.</text>
</comment>
<sequence>MRRPILLLALIACSLALAQAPDDPNSTRGYLRTGKDLMFCLDKQNPMWRFEQDMATAIAQSLGRKADFFVHRQPLPSVDTAAQPLERTEMLRLFAHRCDVYPGLVGSTTPAFDYPADEQMFATRPYLKVSYVFVSRVKNIKSLTSLPKNVPLSMELRGLPAYFMYTLRNGRFTERPVKTAARLALDLKTGKAKAGLLFAPQLYSRSPNPGKEGMYVGPVKELPNMTWYVIAGVRRDRPTLRQQIDGAISRLIRRGEVAKLLTKHKLANPFIVPAAPNDTRPQSETFDEN</sequence>
<keyword evidence="3" id="KW-1185">Reference proteome</keyword>
<name>A0A318SGZ0_9DEIO</name>
<dbReference type="EMBL" id="QJSX01000009">
    <property type="protein sequence ID" value="PYE53268.1"/>
    <property type="molecule type" value="Genomic_DNA"/>
</dbReference>
<organism evidence="2 3">
    <name type="scientific">Deinococcus yavapaiensis KR-236</name>
    <dbReference type="NCBI Taxonomy" id="694435"/>
    <lineage>
        <taxon>Bacteria</taxon>
        <taxon>Thermotogati</taxon>
        <taxon>Deinococcota</taxon>
        <taxon>Deinococci</taxon>
        <taxon>Deinococcales</taxon>
        <taxon>Deinococcaceae</taxon>
        <taxon>Deinococcus</taxon>
    </lineage>
</organism>
<dbReference type="SUPFAM" id="SSF53850">
    <property type="entry name" value="Periplasmic binding protein-like II"/>
    <property type="match status" value="1"/>
</dbReference>
<accession>A0A318SGZ0</accession>
<proteinExistence type="predicted"/>
<feature type="chain" id="PRO_5016252829" evidence="1">
    <location>
        <begin position="19"/>
        <end position="289"/>
    </location>
</feature>
<feature type="signal peptide" evidence="1">
    <location>
        <begin position="1"/>
        <end position="18"/>
    </location>
</feature>
<protein>
    <submittedName>
        <fullName evidence="2">ABC-type amino acid transport substrate-binding protein</fullName>
    </submittedName>
</protein>
<gene>
    <name evidence="2" type="ORF">DES52_10940</name>
</gene>
<evidence type="ECO:0000256" key="1">
    <source>
        <dbReference type="SAM" id="SignalP"/>
    </source>
</evidence>
<keyword evidence="1" id="KW-0732">Signal</keyword>